<feature type="domain" description="Transposase Tc1-like" evidence="1">
    <location>
        <begin position="71"/>
        <end position="121"/>
    </location>
</feature>
<dbReference type="InterPro" id="IPR002492">
    <property type="entry name" value="Transposase_Tc1-like"/>
</dbReference>
<protein>
    <submittedName>
        <fullName evidence="3">Uncharacterized protein LOC136076075</fullName>
    </submittedName>
</protein>
<reference evidence="2" key="1">
    <citation type="submission" date="2025-05" db="UniProtKB">
        <authorList>
            <consortium name="RefSeq"/>
        </authorList>
    </citation>
    <scope>NUCLEOTIDE SEQUENCE [LARGE SCALE GENOMIC DNA]</scope>
</reference>
<evidence type="ECO:0000259" key="1">
    <source>
        <dbReference type="Pfam" id="PF01498"/>
    </source>
</evidence>
<reference evidence="3" key="2">
    <citation type="submission" date="2025-08" db="UniProtKB">
        <authorList>
            <consortium name="RefSeq"/>
        </authorList>
    </citation>
    <scope>IDENTIFICATION</scope>
</reference>
<dbReference type="Proteomes" id="UP001652625">
    <property type="component" value="Chromosome 02"/>
</dbReference>
<sequence>MSLNMKHHMPNDMHELIIKFHKEKKSLLQIAKIVGKTHSTVQSIVKKFKMTGSVNTITRSVRPKILNSLDRRSIIKKVNSNPCISAPKLAVDVELEIGKIVHPENIRRILRKSRLNGRVPRNMEVEV</sequence>
<gene>
    <name evidence="3" type="primary">LOC136076075</name>
</gene>
<accession>A0ABM4B9R1</accession>
<dbReference type="Gene3D" id="1.10.10.10">
    <property type="entry name" value="Winged helix-like DNA-binding domain superfamily/Winged helix DNA-binding domain"/>
    <property type="match status" value="1"/>
</dbReference>
<keyword evidence="2" id="KW-1185">Reference proteome</keyword>
<dbReference type="RefSeq" id="XP_065645612.1">
    <property type="nucleotide sequence ID" value="XM_065789540.1"/>
</dbReference>
<dbReference type="SUPFAM" id="SSF46689">
    <property type="entry name" value="Homeodomain-like"/>
    <property type="match status" value="1"/>
</dbReference>
<name>A0ABM4B9R1_HYDVU</name>
<dbReference type="Pfam" id="PF01498">
    <property type="entry name" value="HTH_Tnp_Tc3_2"/>
    <property type="match status" value="1"/>
</dbReference>
<dbReference type="GeneID" id="136076075"/>
<organism evidence="2 3">
    <name type="scientific">Hydra vulgaris</name>
    <name type="common">Hydra</name>
    <name type="synonym">Hydra attenuata</name>
    <dbReference type="NCBI Taxonomy" id="6087"/>
    <lineage>
        <taxon>Eukaryota</taxon>
        <taxon>Metazoa</taxon>
        <taxon>Cnidaria</taxon>
        <taxon>Hydrozoa</taxon>
        <taxon>Hydroidolina</taxon>
        <taxon>Anthoathecata</taxon>
        <taxon>Aplanulata</taxon>
        <taxon>Hydridae</taxon>
        <taxon>Hydra</taxon>
    </lineage>
</organism>
<dbReference type="InterPro" id="IPR009057">
    <property type="entry name" value="Homeodomain-like_sf"/>
</dbReference>
<evidence type="ECO:0000313" key="3">
    <source>
        <dbReference type="RefSeq" id="XP_065645612.1"/>
    </source>
</evidence>
<evidence type="ECO:0000313" key="2">
    <source>
        <dbReference type="Proteomes" id="UP001652625"/>
    </source>
</evidence>
<proteinExistence type="predicted"/>
<dbReference type="InterPro" id="IPR036388">
    <property type="entry name" value="WH-like_DNA-bd_sf"/>
</dbReference>